<proteinExistence type="predicted"/>
<evidence type="ECO:0000313" key="5">
    <source>
        <dbReference type="Proteomes" id="UP000028411"/>
    </source>
</evidence>
<feature type="domain" description="DNA-binding transcriptional repressor CapW C-terminal dimerisation" evidence="2">
    <location>
        <begin position="211"/>
        <end position="265"/>
    </location>
</feature>
<feature type="domain" description="WYL" evidence="1">
    <location>
        <begin position="123"/>
        <end position="183"/>
    </location>
</feature>
<dbReference type="EMBL" id="JFHR01000018">
    <property type="protein sequence ID" value="KEQ53724.1"/>
    <property type="molecule type" value="Genomic_DNA"/>
</dbReference>
<dbReference type="PROSITE" id="PS52050">
    <property type="entry name" value="WYL"/>
    <property type="match status" value="1"/>
</dbReference>
<protein>
    <submittedName>
        <fullName evidence="4">Transcriptional regulator</fullName>
    </submittedName>
</protein>
<evidence type="ECO:0000259" key="3">
    <source>
        <dbReference type="Pfam" id="PF26109"/>
    </source>
</evidence>
<dbReference type="Proteomes" id="UP000028411">
    <property type="component" value="Unassembled WGS sequence"/>
</dbReference>
<evidence type="ECO:0000259" key="1">
    <source>
        <dbReference type="Pfam" id="PF13280"/>
    </source>
</evidence>
<dbReference type="Pfam" id="PF26109">
    <property type="entry name" value="WHD_BrxR"/>
    <property type="match status" value="1"/>
</dbReference>
<dbReference type="Pfam" id="PF26107">
    <property type="entry name" value="BrxR_CTD"/>
    <property type="match status" value="1"/>
</dbReference>
<dbReference type="InterPro" id="IPR059019">
    <property type="entry name" value="WHD_CapW"/>
</dbReference>
<dbReference type="PATRIC" id="fig|46429.4.peg.1910"/>
<feature type="domain" description="DNA-binding transcriptional repressor CapW winged helix-turn-helix" evidence="3">
    <location>
        <begin position="22"/>
        <end position="83"/>
    </location>
</feature>
<comment type="caution">
    <text evidence="4">The sequence shown here is derived from an EMBL/GenBank/DDBJ whole genome shotgun (WGS) entry which is preliminary data.</text>
</comment>
<evidence type="ECO:0000259" key="2">
    <source>
        <dbReference type="Pfam" id="PF26107"/>
    </source>
</evidence>
<dbReference type="InterPro" id="IPR026881">
    <property type="entry name" value="WYL_dom"/>
</dbReference>
<dbReference type="InterPro" id="IPR059020">
    <property type="entry name" value="CapW_CTD"/>
</dbReference>
<organism evidence="4 5">
    <name type="scientific">Sphingobium chlorophenolicum</name>
    <dbReference type="NCBI Taxonomy" id="46429"/>
    <lineage>
        <taxon>Bacteria</taxon>
        <taxon>Pseudomonadati</taxon>
        <taxon>Pseudomonadota</taxon>
        <taxon>Alphaproteobacteria</taxon>
        <taxon>Sphingomonadales</taxon>
        <taxon>Sphingomonadaceae</taxon>
        <taxon>Sphingobium</taxon>
    </lineage>
</organism>
<name>A0A081REV1_SPHCR</name>
<accession>A0A081REV1</accession>
<gene>
    <name evidence="4" type="ORF">BV95_01940</name>
</gene>
<evidence type="ECO:0000313" key="4">
    <source>
        <dbReference type="EMBL" id="KEQ53724.1"/>
    </source>
</evidence>
<dbReference type="Pfam" id="PF13280">
    <property type="entry name" value="WYL"/>
    <property type="match status" value="1"/>
</dbReference>
<reference evidence="4 5" key="1">
    <citation type="submission" date="2014-02" db="EMBL/GenBank/DDBJ databases">
        <title>Whole genome sequence of Sphingobium chlorophenolicum NBRC 16172.</title>
        <authorList>
            <person name="Gan H.M."/>
            <person name="Gan H.Y."/>
            <person name="Chew T.H."/>
            <person name="Savka M.A."/>
        </authorList>
    </citation>
    <scope>NUCLEOTIDE SEQUENCE [LARGE SCALE GENOMIC DNA]</scope>
    <source>
        <strain evidence="4 5">NBRC 16172</strain>
    </source>
</reference>
<sequence>MDSPTGVNYAPLMTEVEPKPAMRARLHYLDQCFAWLGQANRRDLIAAFGISNAQAAVDFRTYLERVASPAPTYDPVRKMYVAAKGHVGLSDTPAPASLEAIYAKAHGDAFARLPGPARHCPEEVMRELNQAIEQRCFVEIDYVSMTSGRRDRQWIAPTHIASDGERLHVRAWSEDRKEWRDFLPIRVSADSSFATRPIKEQLPPDIDWETIVEVRLRPRSDLSADQRRAVQREFGFEGEALTFQTRRALDFYVERRWGLDRPGARLERF</sequence>
<dbReference type="AlphaFoldDB" id="A0A081REV1"/>
<dbReference type="eggNOG" id="COG2378">
    <property type="taxonomic scope" value="Bacteria"/>
</dbReference>